<evidence type="ECO:0000313" key="1">
    <source>
        <dbReference type="EMBL" id="EQA46801.1"/>
    </source>
</evidence>
<evidence type="ECO:0008006" key="3">
    <source>
        <dbReference type="Google" id="ProtNLM"/>
    </source>
</evidence>
<keyword evidence="2" id="KW-1185">Reference proteome</keyword>
<organism evidence="1 2">
    <name type="scientific">Leptospira broomii serovar Hurstbridge str. 5399</name>
    <dbReference type="NCBI Taxonomy" id="1049789"/>
    <lineage>
        <taxon>Bacteria</taxon>
        <taxon>Pseudomonadati</taxon>
        <taxon>Spirochaetota</taxon>
        <taxon>Spirochaetia</taxon>
        <taxon>Leptospirales</taxon>
        <taxon>Leptospiraceae</taxon>
        <taxon>Leptospira</taxon>
    </lineage>
</organism>
<dbReference type="STRING" id="1049789.LEP1GSC050_0715"/>
<proteinExistence type="predicted"/>
<dbReference type="EMBL" id="AHMO02000004">
    <property type="protein sequence ID" value="EQA46801.1"/>
    <property type="molecule type" value="Genomic_DNA"/>
</dbReference>
<reference evidence="1" key="1">
    <citation type="submission" date="2013-05" db="EMBL/GenBank/DDBJ databases">
        <authorList>
            <person name="Harkins D.M."/>
            <person name="Durkin A.S."/>
            <person name="Brinkac L.M."/>
            <person name="Haft D.H."/>
            <person name="Selengut J.D."/>
            <person name="Sanka R."/>
            <person name="DePew J."/>
            <person name="Purushe J."/>
            <person name="Hartskeerl R.A."/>
            <person name="Ahmed A."/>
            <person name="van der Linden H."/>
            <person name="Goris M.G.A."/>
            <person name="Vinetz J.M."/>
            <person name="Sutton G.G."/>
            <person name="Nierman W.C."/>
            <person name="Fouts D.E."/>
        </authorList>
    </citation>
    <scope>NUCLEOTIDE SEQUENCE [LARGE SCALE GENOMIC DNA]</scope>
    <source>
        <strain evidence="1">5399</strain>
    </source>
</reference>
<evidence type="ECO:0000313" key="2">
    <source>
        <dbReference type="Proteomes" id="UP000015454"/>
    </source>
</evidence>
<gene>
    <name evidence="1" type="ORF">LEP1GSC050_0715</name>
</gene>
<comment type="caution">
    <text evidence="1">The sequence shown here is derived from an EMBL/GenBank/DDBJ whole genome shotgun (WGS) entry which is preliminary data.</text>
</comment>
<sequence length="179" mass="20064">MLQLAKAIKEAKERNNFSEIVFVCTHNSRRSQIAQMLASPSAEYLEISGIGAYFGGTEVTAFYLNSVEALRNVGFKIDKAEENETNPKYRVTYTQNSPPTTAFSKLYSNTINPKEKFIAVMVCAQADENCPFVPGAGARINLPYSDPKAYDNTHEALQKYLETCEIIGRELLFVFKNVK</sequence>
<name>T0FFV3_9LEPT</name>
<dbReference type="Proteomes" id="UP000015454">
    <property type="component" value="Unassembled WGS sequence"/>
</dbReference>
<dbReference type="PANTHER" id="PTHR43428:SF1">
    <property type="entry name" value="ARSENATE REDUCTASE"/>
    <property type="match status" value="1"/>
</dbReference>
<dbReference type="Gene3D" id="3.40.50.2300">
    <property type="match status" value="1"/>
</dbReference>
<dbReference type="SUPFAM" id="SSF52788">
    <property type="entry name" value="Phosphotyrosine protein phosphatases I"/>
    <property type="match status" value="1"/>
</dbReference>
<dbReference type="AlphaFoldDB" id="T0FFV3"/>
<protein>
    <recommendedName>
        <fullName evidence="3">Low molecular weight phosphotyrosine protein phosphatase domain protein</fullName>
    </recommendedName>
</protein>
<dbReference type="PANTHER" id="PTHR43428">
    <property type="entry name" value="ARSENATE REDUCTASE"/>
    <property type="match status" value="1"/>
</dbReference>
<dbReference type="InterPro" id="IPR036196">
    <property type="entry name" value="Ptyr_pPase_sf"/>
</dbReference>
<accession>T0FFV3</accession>